<dbReference type="Proteomes" id="UP001066276">
    <property type="component" value="Chromosome 1_2"/>
</dbReference>
<evidence type="ECO:0000256" key="1">
    <source>
        <dbReference type="SAM" id="MobiDB-lite"/>
    </source>
</evidence>
<evidence type="ECO:0000313" key="2">
    <source>
        <dbReference type="EMBL" id="KAJ1207658.1"/>
    </source>
</evidence>
<evidence type="ECO:0000313" key="3">
    <source>
        <dbReference type="Proteomes" id="UP001066276"/>
    </source>
</evidence>
<feature type="compositionally biased region" description="Basic residues" evidence="1">
    <location>
        <begin position="20"/>
        <end position="35"/>
    </location>
</feature>
<feature type="region of interest" description="Disordered" evidence="1">
    <location>
        <begin position="16"/>
        <end position="71"/>
    </location>
</feature>
<gene>
    <name evidence="2" type="ORF">NDU88_003048</name>
</gene>
<accession>A0AAV7W2C5</accession>
<protein>
    <submittedName>
        <fullName evidence="2">Uncharacterized protein</fullName>
    </submittedName>
</protein>
<sequence length="71" mass="8085">MLCVLGLRHAPPARLPNTRAWRRSAHRPRRPRLTTRPRSDEPRRTLQAAHLGAGRQSQVKHQGPKWAAALI</sequence>
<proteinExistence type="predicted"/>
<name>A0AAV7W2C5_PLEWA</name>
<dbReference type="AlphaFoldDB" id="A0AAV7W2C5"/>
<reference evidence="2" key="1">
    <citation type="journal article" date="2022" name="bioRxiv">
        <title>Sequencing and chromosome-scale assembly of the giantPleurodeles waltlgenome.</title>
        <authorList>
            <person name="Brown T."/>
            <person name="Elewa A."/>
            <person name="Iarovenko S."/>
            <person name="Subramanian E."/>
            <person name="Araus A.J."/>
            <person name="Petzold A."/>
            <person name="Susuki M."/>
            <person name="Suzuki K.-i.T."/>
            <person name="Hayashi T."/>
            <person name="Toyoda A."/>
            <person name="Oliveira C."/>
            <person name="Osipova E."/>
            <person name="Leigh N.D."/>
            <person name="Simon A."/>
            <person name="Yun M.H."/>
        </authorList>
    </citation>
    <scope>NUCLEOTIDE SEQUENCE</scope>
    <source>
        <strain evidence="2">20211129_DDA</strain>
        <tissue evidence="2">Liver</tissue>
    </source>
</reference>
<comment type="caution">
    <text evidence="2">The sequence shown here is derived from an EMBL/GenBank/DDBJ whole genome shotgun (WGS) entry which is preliminary data.</text>
</comment>
<keyword evidence="3" id="KW-1185">Reference proteome</keyword>
<organism evidence="2 3">
    <name type="scientific">Pleurodeles waltl</name>
    <name type="common">Iberian ribbed newt</name>
    <dbReference type="NCBI Taxonomy" id="8319"/>
    <lineage>
        <taxon>Eukaryota</taxon>
        <taxon>Metazoa</taxon>
        <taxon>Chordata</taxon>
        <taxon>Craniata</taxon>
        <taxon>Vertebrata</taxon>
        <taxon>Euteleostomi</taxon>
        <taxon>Amphibia</taxon>
        <taxon>Batrachia</taxon>
        <taxon>Caudata</taxon>
        <taxon>Salamandroidea</taxon>
        <taxon>Salamandridae</taxon>
        <taxon>Pleurodelinae</taxon>
        <taxon>Pleurodeles</taxon>
    </lineage>
</organism>
<dbReference type="EMBL" id="JANPWB010000002">
    <property type="protein sequence ID" value="KAJ1207658.1"/>
    <property type="molecule type" value="Genomic_DNA"/>
</dbReference>